<keyword evidence="1" id="KW-1133">Transmembrane helix</keyword>
<sequence length="137" mass="14049">MSGLGLLALQSGAESNAGSLAGAVLVFVVNLLIGAVGIHTGARLIVDKDVGYRRAVFTALIGAIVWAVVAFFLGWIPLLGPILALVAWIGVINWRYPGGWGPATLIALVAWVIAALVLYALAAIGLFEFSALGIPGA</sequence>
<dbReference type="Proteomes" id="UP000011513">
    <property type="component" value="Unassembled WGS sequence"/>
</dbReference>
<feature type="transmembrane region" description="Helical" evidence="1">
    <location>
        <begin position="58"/>
        <end position="91"/>
    </location>
</feature>
<name>M0D6J0_HALPD</name>
<dbReference type="InParanoid" id="M0D6J0"/>
<proteinExistence type="predicted"/>
<protein>
    <submittedName>
        <fullName evidence="2">Uncharacterized protein</fullName>
    </submittedName>
</protein>
<dbReference type="PATRIC" id="fig|1227487.5.peg.1930"/>
<accession>M0D6J0</accession>
<evidence type="ECO:0000313" key="3">
    <source>
        <dbReference type="Proteomes" id="UP000011513"/>
    </source>
</evidence>
<feature type="transmembrane region" description="Helical" evidence="1">
    <location>
        <begin position="23"/>
        <end position="46"/>
    </location>
</feature>
<dbReference type="AlphaFoldDB" id="M0D6J0"/>
<organism evidence="2 3">
    <name type="scientific">Halogeometricum pallidum JCM 14848</name>
    <dbReference type="NCBI Taxonomy" id="1227487"/>
    <lineage>
        <taxon>Archaea</taxon>
        <taxon>Methanobacteriati</taxon>
        <taxon>Methanobacteriota</taxon>
        <taxon>Stenosarchaea group</taxon>
        <taxon>Halobacteria</taxon>
        <taxon>Halobacteriales</taxon>
        <taxon>Haloferacaceae</taxon>
        <taxon>Halogeometricum</taxon>
    </lineage>
</organism>
<keyword evidence="1" id="KW-0812">Transmembrane</keyword>
<dbReference type="EMBL" id="AOIV01000023">
    <property type="protein sequence ID" value="ELZ31075.1"/>
    <property type="molecule type" value="Genomic_DNA"/>
</dbReference>
<gene>
    <name evidence="2" type="ORF">C474_09579</name>
</gene>
<keyword evidence="3" id="KW-1185">Reference proteome</keyword>
<feature type="transmembrane region" description="Helical" evidence="1">
    <location>
        <begin position="103"/>
        <end position="127"/>
    </location>
</feature>
<reference evidence="2 3" key="1">
    <citation type="journal article" date="2014" name="PLoS Genet.">
        <title>Phylogenetically driven sequencing of extremely halophilic archaea reveals strategies for static and dynamic osmo-response.</title>
        <authorList>
            <person name="Becker E.A."/>
            <person name="Seitzer P.M."/>
            <person name="Tritt A."/>
            <person name="Larsen D."/>
            <person name="Krusor M."/>
            <person name="Yao A.I."/>
            <person name="Wu D."/>
            <person name="Madern D."/>
            <person name="Eisen J.A."/>
            <person name="Darling A.E."/>
            <person name="Facciotti M.T."/>
        </authorList>
    </citation>
    <scope>NUCLEOTIDE SEQUENCE [LARGE SCALE GENOMIC DNA]</scope>
    <source>
        <strain evidence="2 3">JCM 14848</strain>
    </source>
</reference>
<keyword evidence="1" id="KW-0472">Membrane</keyword>
<comment type="caution">
    <text evidence="2">The sequence shown here is derived from an EMBL/GenBank/DDBJ whole genome shotgun (WGS) entry which is preliminary data.</text>
</comment>
<dbReference type="eggNOG" id="arCOG03769">
    <property type="taxonomic scope" value="Archaea"/>
</dbReference>
<evidence type="ECO:0000313" key="2">
    <source>
        <dbReference type="EMBL" id="ELZ31075.1"/>
    </source>
</evidence>
<evidence type="ECO:0000256" key="1">
    <source>
        <dbReference type="SAM" id="Phobius"/>
    </source>
</evidence>
<dbReference type="RefSeq" id="WP_008386186.1">
    <property type="nucleotide sequence ID" value="NZ_AOIV01000023.1"/>
</dbReference>